<proteinExistence type="predicted"/>
<gene>
    <name evidence="1" type="ORF">GCM10010420_35580</name>
</gene>
<sequence>MIGIASHVDERLTVHPPEIKEAGAGHLSDAKPKLIDDLPQSEVIVVTNCGLPDSDPAVVLEHTAILLGGGWGSTASTTA</sequence>
<organism evidence="1 2">
    <name type="scientific">Streptomyces glaucosporus</name>
    <dbReference type="NCBI Taxonomy" id="284044"/>
    <lineage>
        <taxon>Bacteria</taxon>
        <taxon>Bacillati</taxon>
        <taxon>Actinomycetota</taxon>
        <taxon>Actinomycetes</taxon>
        <taxon>Kitasatosporales</taxon>
        <taxon>Streptomycetaceae</taxon>
        <taxon>Streptomyces</taxon>
    </lineage>
</organism>
<accession>A0ABP5VNS8</accession>
<dbReference type="Proteomes" id="UP001500058">
    <property type="component" value="Unassembled WGS sequence"/>
</dbReference>
<comment type="caution">
    <text evidence="1">The sequence shown here is derived from an EMBL/GenBank/DDBJ whole genome shotgun (WGS) entry which is preliminary data.</text>
</comment>
<reference evidence="2" key="1">
    <citation type="journal article" date="2019" name="Int. J. Syst. Evol. Microbiol.">
        <title>The Global Catalogue of Microorganisms (GCM) 10K type strain sequencing project: providing services to taxonomists for standard genome sequencing and annotation.</title>
        <authorList>
            <consortium name="The Broad Institute Genomics Platform"/>
            <consortium name="The Broad Institute Genome Sequencing Center for Infectious Disease"/>
            <person name="Wu L."/>
            <person name="Ma J."/>
        </authorList>
    </citation>
    <scope>NUCLEOTIDE SEQUENCE [LARGE SCALE GENOMIC DNA]</scope>
    <source>
        <strain evidence="2">JCM 6921</strain>
    </source>
</reference>
<protein>
    <submittedName>
        <fullName evidence="1">Uncharacterized protein</fullName>
    </submittedName>
</protein>
<dbReference type="EMBL" id="BAAATJ010000016">
    <property type="protein sequence ID" value="GAA2404828.1"/>
    <property type="molecule type" value="Genomic_DNA"/>
</dbReference>
<evidence type="ECO:0000313" key="2">
    <source>
        <dbReference type="Proteomes" id="UP001500058"/>
    </source>
</evidence>
<evidence type="ECO:0000313" key="1">
    <source>
        <dbReference type="EMBL" id="GAA2404828.1"/>
    </source>
</evidence>
<name>A0ABP5VNS8_9ACTN</name>
<keyword evidence="2" id="KW-1185">Reference proteome</keyword>